<protein>
    <submittedName>
        <fullName evidence="3">DUF4407</fullName>
    </submittedName>
</protein>
<dbReference type="Pfam" id="PF14362">
    <property type="entry name" value="DUF4407"/>
    <property type="match status" value="1"/>
</dbReference>
<gene>
    <name evidence="3" type="ORF">dnm_064760</name>
</gene>
<organism evidence="3 4">
    <name type="scientific">Desulfonema magnum</name>
    <dbReference type="NCBI Taxonomy" id="45655"/>
    <lineage>
        <taxon>Bacteria</taxon>
        <taxon>Pseudomonadati</taxon>
        <taxon>Thermodesulfobacteriota</taxon>
        <taxon>Desulfobacteria</taxon>
        <taxon>Desulfobacterales</taxon>
        <taxon>Desulfococcaceae</taxon>
        <taxon>Desulfonema</taxon>
    </lineage>
</organism>
<evidence type="ECO:0000256" key="2">
    <source>
        <dbReference type="SAM" id="Phobius"/>
    </source>
</evidence>
<dbReference type="Proteomes" id="UP000663722">
    <property type="component" value="Chromosome"/>
</dbReference>
<dbReference type="InterPro" id="IPR025519">
    <property type="entry name" value="DUF4407"/>
</dbReference>
<dbReference type="AlphaFoldDB" id="A0A975BST8"/>
<evidence type="ECO:0000256" key="1">
    <source>
        <dbReference type="SAM" id="Coils"/>
    </source>
</evidence>
<keyword evidence="2" id="KW-0472">Membrane</keyword>
<proteinExistence type="predicted"/>
<accession>A0A975BST8</accession>
<reference evidence="3" key="1">
    <citation type="journal article" date="2021" name="Microb. Physiol.">
        <title>Proteogenomic Insights into the Physiology of Marine, Sulfate-Reducing, Filamentous Desulfonema limicola and Desulfonema magnum.</title>
        <authorList>
            <person name="Schnaars V."/>
            <person name="Wohlbrand L."/>
            <person name="Scheve S."/>
            <person name="Hinrichs C."/>
            <person name="Reinhardt R."/>
            <person name="Rabus R."/>
        </authorList>
    </citation>
    <scope>NUCLEOTIDE SEQUENCE</scope>
    <source>
        <strain evidence="3">4be13</strain>
    </source>
</reference>
<sequence>MINSFLTYCSGTVKGLVALCPEQERIRQASIGGIVLGTAVLAFCSGGYALFAIFKSVWAAIIFGLIWALIIFNLDKYFILTFCKDGNFWQKLNAGLPRIILAIIIGLTISEPLKLKLFEGEITERLNDKFQEKKARIHSMYDKKIALLKKDAEDRRLAKLELQREAEAEWLALRDTNNARAAQLKGEVAGRNLLVQGSCEILENEWRETSKTNKAKIKRLKSEIAQKDAYKQKLHEFHLRECAGLAGTMIEGDGPECKRTYEAFKTAENEWESLRNFNNRKIAQLEREIAEKKKDRNNCHQEALRKTENERAEIIETNYERIAVLEDEIARKDGLKQQRQQKIEDEWQVFRSNIEAEISKLERLRNTQIIQVTELSSQGFLARHTALKELVKQNDLGVMMLIISLLFMVIETSPIISKWMQPKGSYDRLLQTVSDEFDQKQRVTQEVNKEILANEYHAYLKAKRMSETAYEEVMLSLEKCNVFLDDIICQSEESDKKIQEWISLADRMQNPGLKEKSEAGIETMTEVFSEAQDISFDKFRELLRNEKKISRIDRQGFDVYN</sequence>
<feature type="transmembrane region" description="Helical" evidence="2">
    <location>
        <begin position="31"/>
        <end position="51"/>
    </location>
</feature>
<dbReference type="RefSeq" id="WP_207678630.1">
    <property type="nucleotide sequence ID" value="NZ_CP061800.1"/>
</dbReference>
<name>A0A975BST8_9BACT</name>
<keyword evidence="2" id="KW-1133">Transmembrane helix</keyword>
<evidence type="ECO:0000313" key="4">
    <source>
        <dbReference type="Proteomes" id="UP000663722"/>
    </source>
</evidence>
<feature type="coiled-coil region" evidence="1">
    <location>
        <begin position="275"/>
        <end position="345"/>
    </location>
</feature>
<feature type="transmembrane region" description="Helical" evidence="2">
    <location>
        <begin position="57"/>
        <end position="74"/>
    </location>
</feature>
<dbReference type="EMBL" id="CP061800">
    <property type="protein sequence ID" value="QTA90415.1"/>
    <property type="molecule type" value="Genomic_DNA"/>
</dbReference>
<keyword evidence="2" id="KW-0812">Transmembrane</keyword>
<evidence type="ECO:0000313" key="3">
    <source>
        <dbReference type="EMBL" id="QTA90415.1"/>
    </source>
</evidence>
<feature type="transmembrane region" description="Helical" evidence="2">
    <location>
        <begin position="95"/>
        <end position="113"/>
    </location>
</feature>
<keyword evidence="1" id="KW-0175">Coiled coil</keyword>
<dbReference type="KEGG" id="dmm:dnm_064760"/>
<keyword evidence="4" id="KW-1185">Reference proteome</keyword>